<dbReference type="InterPro" id="IPR003441">
    <property type="entry name" value="NAC-dom"/>
</dbReference>
<gene>
    <name evidence="8" type="ORF">MUK42_15243</name>
</gene>
<keyword evidence="4" id="KW-0804">Transcription</keyword>
<dbReference type="Proteomes" id="UP001055439">
    <property type="component" value="Chromosome 9"/>
</dbReference>
<dbReference type="PANTHER" id="PTHR31989">
    <property type="entry name" value="NAC DOMAIN-CONTAINING PROTEIN 82-RELATED"/>
    <property type="match status" value="1"/>
</dbReference>
<organism evidence="8 9">
    <name type="scientific">Musa troglodytarum</name>
    <name type="common">fe'i banana</name>
    <dbReference type="NCBI Taxonomy" id="320322"/>
    <lineage>
        <taxon>Eukaryota</taxon>
        <taxon>Viridiplantae</taxon>
        <taxon>Streptophyta</taxon>
        <taxon>Embryophyta</taxon>
        <taxon>Tracheophyta</taxon>
        <taxon>Spermatophyta</taxon>
        <taxon>Magnoliopsida</taxon>
        <taxon>Liliopsida</taxon>
        <taxon>Zingiberales</taxon>
        <taxon>Musaceae</taxon>
        <taxon>Musa</taxon>
    </lineage>
</organism>
<dbReference type="Gene3D" id="2.170.150.80">
    <property type="entry name" value="NAC domain"/>
    <property type="match status" value="1"/>
</dbReference>
<dbReference type="OrthoDB" id="1871428at2759"/>
<keyword evidence="5" id="KW-0539">Nucleus</keyword>
<sequence>MDNPGFVRHGMLRLPPGFRFHPTDEELVVQYLKRKVYSFPLPAYIIPEIDLRIHDPWDLPGGREEVRYFFSFREATYPSRNRSNPGARSGCWKAAGKETQVVASRCNQVVGMKKVLVFYRGKPPTRTDWIMHEYRLTRPEANPRNDAAHSCMVRNGDWVLCRVFRKKRPAKMEAEEDDEQAGEQMMRMGDDGSSCVTELPDVSGDGEEASSSSMSSTP</sequence>
<evidence type="ECO:0000256" key="4">
    <source>
        <dbReference type="ARBA" id="ARBA00023163"/>
    </source>
</evidence>
<keyword evidence="3" id="KW-0238">DNA-binding</keyword>
<evidence type="ECO:0000256" key="2">
    <source>
        <dbReference type="ARBA" id="ARBA00023015"/>
    </source>
</evidence>
<evidence type="ECO:0000256" key="5">
    <source>
        <dbReference type="ARBA" id="ARBA00023242"/>
    </source>
</evidence>
<keyword evidence="9" id="KW-1185">Reference proteome</keyword>
<evidence type="ECO:0000256" key="6">
    <source>
        <dbReference type="SAM" id="MobiDB-lite"/>
    </source>
</evidence>
<comment type="subcellular location">
    <subcellularLocation>
        <location evidence="1">Nucleus</location>
    </subcellularLocation>
</comment>
<dbReference type="GO" id="GO:0006355">
    <property type="term" value="P:regulation of DNA-templated transcription"/>
    <property type="evidence" value="ECO:0007669"/>
    <property type="project" value="InterPro"/>
</dbReference>
<name>A0A9E7I1L1_9LILI</name>
<accession>A0A9E7I1L1</accession>
<protein>
    <submittedName>
        <fullName evidence="8">ANAC083 transcription factor</fullName>
    </submittedName>
</protein>
<dbReference type="EMBL" id="CP097511">
    <property type="protein sequence ID" value="URE44006.1"/>
    <property type="molecule type" value="Genomic_DNA"/>
</dbReference>
<keyword evidence="2" id="KW-0805">Transcription regulation</keyword>
<feature type="region of interest" description="Disordered" evidence="6">
    <location>
        <begin position="169"/>
        <end position="218"/>
    </location>
</feature>
<evidence type="ECO:0000259" key="7">
    <source>
        <dbReference type="PROSITE" id="PS51005"/>
    </source>
</evidence>
<evidence type="ECO:0000256" key="3">
    <source>
        <dbReference type="ARBA" id="ARBA00023125"/>
    </source>
</evidence>
<evidence type="ECO:0000313" key="9">
    <source>
        <dbReference type="Proteomes" id="UP001055439"/>
    </source>
</evidence>
<dbReference type="Pfam" id="PF02365">
    <property type="entry name" value="NAM"/>
    <property type="match status" value="1"/>
</dbReference>
<dbReference type="GO" id="GO:0003677">
    <property type="term" value="F:DNA binding"/>
    <property type="evidence" value="ECO:0007669"/>
    <property type="project" value="UniProtKB-KW"/>
</dbReference>
<reference evidence="8" key="1">
    <citation type="submission" date="2022-05" db="EMBL/GenBank/DDBJ databases">
        <title>The Musa troglodytarum L. genome provides insights into the mechanism of non-climacteric behaviour and enrichment of carotenoids.</title>
        <authorList>
            <person name="Wang J."/>
        </authorList>
    </citation>
    <scope>NUCLEOTIDE SEQUENCE</scope>
    <source>
        <tissue evidence="8">Leaf</tissue>
    </source>
</reference>
<proteinExistence type="predicted"/>
<dbReference type="AlphaFoldDB" id="A0A9E7I1L1"/>
<evidence type="ECO:0000256" key="1">
    <source>
        <dbReference type="ARBA" id="ARBA00004123"/>
    </source>
</evidence>
<feature type="domain" description="NAC" evidence="7">
    <location>
        <begin position="14"/>
        <end position="166"/>
    </location>
</feature>
<dbReference type="PROSITE" id="PS51005">
    <property type="entry name" value="NAC"/>
    <property type="match status" value="1"/>
</dbReference>
<dbReference type="GO" id="GO:0005634">
    <property type="term" value="C:nucleus"/>
    <property type="evidence" value="ECO:0007669"/>
    <property type="project" value="UniProtKB-SubCell"/>
</dbReference>
<evidence type="ECO:0000313" key="8">
    <source>
        <dbReference type="EMBL" id="URE44006.1"/>
    </source>
</evidence>
<dbReference type="InterPro" id="IPR036093">
    <property type="entry name" value="NAC_dom_sf"/>
</dbReference>
<dbReference type="SUPFAM" id="SSF101941">
    <property type="entry name" value="NAC domain"/>
    <property type="match status" value="1"/>
</dbReference>